<dbReference type="EMBL" id="CP127294">
    <property type="protein sequence ID" value="WIX80738.1"/>
    <property type="molecule type" value="Genomic_DNA"/>
</dbReference>
<protein>
    <submittedName>
        <fullName evidence="1">Uncharacterized protein</fullName>
    </submittedName>
</protein>
<proteinExistence type="predicted"/>
<dbReference type="RefSeq" id="WP_285971358.1">
    <property type="nucleotide sequence ID" value="NZ_CP127294.1"/>
</dbReference>
<accession>A0A9Y2MXI9</accession>
<evidence type="ECO:0000313" key="1">
    <source>
        <dbReference type="EMBL" id="WIX80738.1"/>
    </source>
</evidence>
<dbReference type="KEGG" id="acab:QRX50_08225"/>
<gene>
    <name evidence="1" type="ORF">QRX50_08225</name>
</gene>
<dbReference type="AlphaFoldDB" id="A0A9Y2MXI9"/>
<organism evidence="1 2">
    <name type="scientific">Amycolatopsis carbonis</name>
    <dbReference type="NCBI Taxonomy" id="715471"/>
    <lineage>
        <taxon>Bacteria</taxon>
        <taxon>Bacillati</taxon>
        <taxon>Actinomycetota</taxon>
        <taxon>Actinomycetes</taxon>
        <taxon>Pseudonocardiales</taxon>
        <taxon>Pseudonocardiaceae</taxon>
        <taxon>Amycolatopsis</taxon>
    </lineage>
</organism>
<name>A0A9Y2MXI9_9PSEU</name>
<reference evidence="1 2" key="1">
    <citation type="submission" date="2023-06" db="EMBL/GenBank/DDBJ databases">
        <authorList>
            <person name="Oyuntsetseg B."/>
            <person name="Kim S.B."/>
        </authorList>
    </citation>
    <scope>NUCLEOTIDE SEQUENCE [LARGE SCALE GENOMIC DNA]</scope>
    <source>
        <strain evidence="1 2">2-15</strain>
    </source>
</reference>
<keyword evidence="2" id="KW-1185">Reference proteome</keyword>
<evidence type="ECO:0000313" key="2">
    <source>
        <dbReference type="Proteomes" id="UP001236014"/>
    </source>
</evidence>
<dbReference type="Proteomes" id="UP001236014">
    <property type="component" value="Chromosome"/>
</dbReference>
<sequence length="91" mass="9973">MLRLSLRRRGYAALRPVCALVGRRVALVGGDRQVARAAVGRRWLLATFGRHLALGRRLAPAFARGAARLLGAFAATRRRAVAPRTTRTLGW</sequence>